<proteinExistence type="predicted"/>
<keyword evidence="2" id="KW-1185">Reference proteome</keyword>
<dbReference type="EMBL" id="BMAW01074523">
    <property type="protein sequence ID" value="GFT92589.1"/>
    <property type="molecule type" value="Genomic_DNA"/>
</dbReference>
<accession>A0A8X6Q247</accession>
<protein>
    <submittedName>
        <fullName evidence="1">Uncharacterized protein</fullName>
    </submittedName>
</protein>
<organism evidence="1 2">
    <name type="scientific">Nephila pilipes</name>
    <name type="common">Giant wood spider</name>
    <name type="synonym">Nephila maculata</name>
    <dbReference type="NCBI Taxonomy" id="299642"/>
    <lineage>
        <taxon>Eukaryota</taxon>
        <taxon>Metazoa</taxon>
        <taxon>Ecdysozoa</taxon>
        <taxon>Arthropoda</taxon>
        <taxon>Chelicerata</taxon>
        <taxon>Arachnida</taxon>
        <taxon>Araneae</taxon>
        <taxon>Araneomorphae</taxon>
        <taxon>Entelegynae</taxon>
        <taxon>Araneoidea</taxon>
        <taxon>Nephilidae</taxon>
        <taxon>Nephila</taxon>
    </lineage>
</organism>
<reference evidence="1" key="1">
    <citation type="submission" date="2020-08" db="EMBL/GenBank/DDBJ databases">
        <title>Multicomponent nature underlies the extraordinary mechanical properties of spider dragline silk.</title>
        <authorList>
            <person name="Kono N."/>
            <person name="Nakamura H."/>
            <person name="Mori M."/>
            <person name="Yoshida Y."/>
            <person name="Ohtoshi R."/>
            <person name="Malay A.D."/>
            <person name="Moran D.A.P."/>
            <person name="Tomita M."/>
            <person name="Numata K."/>
            <person name="Arakawa K."/>
        </authorList>
    </citation>
    <scope>NUCLEOTIDE SEQUENCE</scope>
</reference>
<dbReference type="AlphaFoldDB" id="A0A8X6Q247"/>
<name>A0A8X6Q247_NEPPI</name>
<comment type="caution">
    <text evidence="1">The sequence shown here is derived from an EMBL/GenBank/DDBJ whole genome shotgun (WGS) entry which is preliminary data.</text>
</comment>
<dbReference type="Proteomes" id="UP000887013">
    <property type="component" value="Unassembled WGS sequence"/>
</dbReference>
<feature type="non-terminal residue" evidence="1">
    <location>
        <position position="56"/>
    </location>
</feature>
<sequence length="56" mass="6248">MDPVVSVVLMECLSPWKWGVWNSNLFVGELVSPSVIQGDVRGHNPKLCCWCCSNRA</sequence>
<evidence type="ECO:0000313" key="1">
    <source>
        <dbReference type="EMBL" id="GFT92589.1"/>
    </source>
</evidence>
<gene>
    <name evidence="1" type="ORF">NPIL_443481</name>
</gene>
<evidence type="ECO:0000313" key="2">
    <source>
        <dbReference type="Proteomes" id="UP000887013"/>
    </source>
</evidence>